<keyword evidence="9" id="KW-0560">Oxidoreductase</keyword>
<dbReference type="InterPro" id="IPR045087">
    <property type="entry name" value="Cu-oxidase_fam"/>
</dbReference>
<evidence type="ECO:0000313" key="15">
    <source>
        <dbReference type="EMBL" id="TVO57285.1"/>
    </source>
</evidence>
<organism evidence="15 16">
    <name type="scientific">Denitromonas halophila</name>
    <dbReference type="NCBI Taxonomy" id="1629404"/>
    <lineage>
        <taxon>Bacteria</taxon>
        <taxon>Pseudomonadati</taxon>
        <taxon>Pseudomonadota</taxon>
        <taxon>Betaproteobacteria</taxon>
        <taxon>Rhodocyclales</taxon>
        <taxon>Zoogloeaceae</taxon>
        <taxon>Denitromonas</taxon>
    </lineage>
</organism>
<dbReference type="InterPro" id="IPR001287">
    <property type="entry name" value="NO2-reductase_Cu"/>
</dbReference>
<comment type="cofactor">
    <cofactor evidence="1 12">
        <name>Cu(+)</name>
        <dbReference type="ChEBI" id="CHEBI:49552"/>
    </cofactor>
</comment>
<feature type="chain" id="PRO_5021972105" description="Copper-containing nitrite reductase" evidence="13">
    <location>
        <begin position="24"/>
        <end position="313"/>
    </location>
</feature>
<evidence type="ECO:0000313" key="16">
    <source>
        <dbReference type="Proteomes" id="UP000319502"/>
    </source>
</evidence>
<dbReference type="EMBL" id="VMNK01000007">
    <property type="protein sequence ID" value="TVO57285.1"/>
    <property type="molecule type" value="Genomic_DNA"/>
</dbReference>
<feature type="binding site" description="type 1 copper site" evidence="12">
    <location>
        <position position="121"/>
    </location>
    <ligand>
        <name>Cu cation</name>
        <dbReference type="ChEBI" id="CHEBI:23378"/>
        <label>1</label>
    </ligand>
</feature>
<dbReference type="CDD" id="cd04208">
    <property type="entry name" value="CuRO_2_CuNIR"/>
    <property type="match status" value="1"/>
</dbReference>
<feature type="binding site" description="type 1 copper site" evidence="12">
    <location>
        <position position="122"/>
    </location>
    <ligand>
        <name>Cu cation</name>
        <dbReference type="ChEBI" id="CHEBI:23378"/>
        <label>1</label>
    </ligand>
</feature>
<dbReference type="InterPro" id="IPR011707">
    <property type="entry name" value="Cu-oxidase-like_N"/>
</dbReference>
<dbReference type="Proteomes" id="UP000319502">
    <property type="component" value="Unassembled WGS sequence"/>
</dbReference>
<comment type="catalytic activity">
    <reaction evidence="11">
        <text>nitric oxide + Fe(III)-[cytochrome c] + H2O = Fe(II)-[cytochrome c] + nitrite + 2 H(+)</text>
        <dbReference type="Rhea" id="RHEA:15233"/>
        <dbReference type="Rhea" id="RHEA-COMP:10350"/>
        <dbReference type="Rhea" id="RHEA-COMP:14399"/>
        <dbReference type="ChEBI" id="CHEBI:15377"/>
        <dbReference type="ChEBI" id="CHEBI:15378"/>
        <dbReference type="ChEBI" id="CHEBI:16301"/>
        <dbReference type="ChEBI" id="CHEBI:16480"/>
        <dbReference type="ChEBI" id="CHEBI:29033"/>
        <dbReference type="ChEBI" id="CHEBI:29034"/>
        <dbReference type="EC" id="1.7.2.1"/>
    </reaction>
</comment>
<dbReference type="OrthoDB" id="9757546at2"/>
<dbReference type="EC" id="1.7.2.1" evidence="5"/>
<proteinExistence type="inferred from homology"/>
<gene>
    <name evidence="15" type="ORF">FHP91_10365</name>
</gene>
<feature type="binding site" description="type 1 copper site" evidence="12">
    <location>
        <position position="130"/>
    </location>
    <ligand>
        <name>Cu cation</name>
        <dbReference type="ChEBI" id="CHEBI:23378"/>
        <label>1</label>
    </ligand>
</feature>
<dbReference type="AlphaFoldDB" id="A0A557QWI9"/>
<evidence type="ECO:0000256" key="3">
    <source>
        <dbReference type="ARBA" id="ARBA00010609"/>
    </source>
</evidence>
<feature type="binding site" description="type 1 copper site" evidence="12">
    <location>
        <position position="87"/>
    </location>
    <ligand>
        <name>Cu cation</name>
        <dbReference type="ChEBI" id="CHEBI:23378"/>
        <label>1</label>
    </ligand>
</feature>
<keyword evidence="7 12" id="KW-0479">Metal-binding</keyword>
<evidence type="ECO:0000256" key="8">
    <source>
        <dbReference type="ARBA" id="ARBA00022737"/>
    </source>
</evidence>
<evidence type="ECO:0000256" key="10">
    <source>
        <dbReference type="ARBA" id="ARBA00023008"/>
    </source>
</evidence>
<evidence type="ECO:0000256" key="5">
    <source>
        <dbReference type="ARBA" id="ARBA00011882"/>
    </source>
</evidence>
<keyword evidence="16" id="KW-1185">Reference proteome</keyword>
<feature type="domain" description="Plastocyanin-like" evidence="14">
    <location>
        <begin position="43"/>
        <end position="145"/>
    </location>
</feature>
<feature type="binding site" description="type 1 copper site" evidence="12">
    <location>
        <position position="82"/>
    </location>
    <ligand>
        <name>Cu cation</name>
        <dbReference type="ChEBI" id="CHEBI:23378"/>
        <label>1</label>
    </ligand>
</feature>
<evidence type="ECO:0000256" key="2">
    <source>
        <dbReference type="ARBA" id="ARBA00001973"/>
    </source>
</evidence>
<dbReference type="InterPro" id="IPR008972">
    <property type="entry name" value="Cupredoxin"/>
</dbReference>
<evidence type="ECO:0000256" key="6">
    <source>
        <dbReference type="ARBA" id="ARBA00017290"/>
    </source>
</evidence>
<dbReference type="RefSeq" id="WP_144309523.1">
    <property type="nucleotide sequence ID" value="NZ_VMNK01000007.1"/>
</dbReference>
<evidence type="ECO:0000259" key="14">
    <source>
        <dbReference type="Pfam" id="PF07732"/>
    </source>
</evidence>
<dbReference type="Gene3D" id="2.60.40.420">
    <property type="entry name" value="Cupredoxins - blue copper proteins"/>
    <property type="match status" value="2"/>
</dbReference>
<dbReference type="GO" id="GO:0005507">
    <property type="term" value="F:copper ion binding"/>
    <property type="evidence" value="ECO:0007669"/>
    <property type="project" value="InterPro"/>
</dbReference>
<keyword evidence="10 12" id="KW-0186">Copper</keyword>
<keyword evidence="13" id="KW-0732">Signal</keyword>
<comment type="subunit">
    <text evidence="4">Homotrimer.</text>
</comment>
<evidence type="ECO:0000256" key="1">
    <source>
        <dbReference type="ARBA" id="ARBA00001960"/>
    </source>
</evidence>
<dbReference type="GO" id="GO:0050421">
    <property type="term" value="F:nitrite reductase (NO-forming) activity"/>
    <property type="evidence" value="ECO:0007669"/>
    <property type="project" value="UniProtKB-EC"/>
</dbReference>
<dbReference type="Pfam" id="PF07732">
    <property type="entry name" value="Cu-oxidase_3"/>
    <property type="match status" value="1"/>
</dbReference>
<evidence type="ECO:0000256" key="11">
    <source>
        <dbReference type="ARBA" id="ARBA00049340"/>
    </source>
</evidence>
<comment type="cofactor">
    <cofactor evidence="2 12">
        <name>Cu(2+)</name>
        <dbReference type="ChEBI" id="CHEBI:29036"/>
    </cofactor>
</comment>
<evidence type="ECO:0000256" key="9">
    <source>
        <dbReference type="ARBA" id="ARBA00023002"/>
    </source>
</evidence>
<dbReference type="PANTHER" id="PTHR11709:SF394">
    <property type="entry name" value="FI03373P-RELATED"/>
    <property type="match status" value="1"/>
</dbReference>
<feature type="signal peptide" evidence="13">
    <location>
        <begin position="1"/>
        <end position="23"/>
    </location>
</feature>
<evidence type="ECO:0000256" key="12">
    <source>
        <dbReference type="PIRSR" id="PIRSR601287-1"/>
    </source>
</evidence>
<protein>
    <recommendedName>
        <fullName evidence="6">Copper-containing nitrite reductase</fullName>
        <ecNumber evidence="5">1.7.2.1</ecNumber>
    </recommendedName>
</protein>
<evidence type="ECO:0000256" key="7">
    <source>
        <dbReference type="ARBA" id="ARBA00022723"/>
    </source>
</evidence>
<sequence length="313" mass="34300">MRQRPLTAMVLLTAALASANVLAATHKVEIPVRELDLAIDNAGNTAPMWTFGGTIPGPLVRVTEGDEVDFTLLNEAGNKNSHSMDFHAGRLDVLADFEAIKPGQKKQFSFKAEYPGVWIYHCGADSMSEHISRGMYGVVIVDPKAGYSDKYPKPDREYVLVHGDLYETGASAEERTAGEKWKGVLVNGKVFHYDPVHDANASIALESKPGERVRIYFVNAMINEWAAFHPIAGIWDRVWDNGNPQNVLHGMQTMSVPPAHAVVVDLISPADRPTNNALVDHSMKHALKGGITVLMNSKDANPDKGRGDQLILR</sequence>
<evidence type="ECO:0000256" key="4">
    <source>
        <dbReference type="ARBA" id="ARBA00011233"/>
    </source>
</evidence>
<reference evidence="15 16" key="1">
    <citation type="submission" date="2019-07" db="EMBL/GenBank/DDBJ databases">
        <title>The pathways for chlorine oxyanion respiration interact through the shared metabolite chlorate.</title>
        <authorList>
            <person name="Barnum T.P."/>
            <person name="Cheng Y."/>
            <person name="Hill K.A."/>
            <person name="Lucas L.N."/>
            <person name="Carlson H.K."/>
            <person name="Coates J.D."/>
        </authorList>
    </citation>
    <scope>NUCLEOTIDE SEQUENCE [LARGE SCALE GENOMIC DNA]</scope>
    <source>
        <strain evidence="15 16">SFB-3</strain>
    </source>
</reference>
<comment type="caution">
    <text evidence="15">The sequence shown here is derived from an EMBL/GenBank/DDBJ whole genome shotgun (WGS) entry which is preliminary data.</text>
</comment>
<dbReference type="CDD" id="cd11020">
    <property type="entry name" value="CuRO_1_CuNIR"/>
    <property type="match status" value="1"/>
</dbReference>
<evidence type="ECO:0000256" key="13">
    <source>
        <dbReference type="SAM" id="SignalP"/>
    </source>
</evidence>
<keyword evidence="8" id="KW-0677">Repeat</keyword>
<dbReference type="PRINTS" id="PR00695">
    <property type="entry name" value="CUNO2RDTASE"/>
</dbReference>
<comment type="similarity">
    <text evidence="3">Belongs to the multicopper oxidase family.</text>
</comment>
<dbReference type="PANTHER" id="PTHR11709">
    <property type="entry name" value="MULTI-COPPER OXIDASE"/>
    <property type="match status" value="1"/>
</dbReference>
<feature type="binding site" description="type 1 copper site" evidence="12">
    <location>
        <position position="135"/>
    </location>
    <ligand>
        <name>Cu cation</name>
        <dbReference type="ChEBI" id="CHEBI:23378"/>
        <label>1</label>
    </ligand>
</feature>
<feature type="binding site" description="type 1 copper site" evidence="12">
    <location>
        <position position="281"/>
    </location>
    <ligand>
        <name>Cu cation</name>
        <dbReference type="ChEBI" id="CHEBI:23378"/>
        <label>1</label>
    </ligand>
</feature>
<dbReference type="SUPFAM" id="SSF49503">
    <property type="entry name" value="Cupredoxins"/>
    <property type="match status" value="2"/>
</dbReference>
<name>A0A557QWI9_9RHOO</name>
<accession>A0A557QWI9</accession>